<sequence>MPGEAPNSRGIGHGWKDAGVDEVFGVPEPAVVVPQTDPEAVVGPVRPTDAVREEITGLLEQDDSRLGAVYRARRRGLTPDEVAAELQVATSGFVWNVSRTIKALVEGDLPTAPTVALAVSRKFRSILRSSRLSSATRMYLEVNLTELERRSNDEGARVVEARQAQEQTEQAESQNLVGIYVYALPHYLRYPFDPESGRTLMKVGRSDSDVIVRFRNQTRITALPEEPLLLRIYRTDSGDAPSVESDYHRLLEAADHYRSVARTAGREWFVTSLRFLDEVARVMRLPIVVVNEAADEG</sequence>
<comment type="caution">
    <text evidence="2">The sequence shown here is derived from an EMBL/GenBank/DDBJ whole genome shotgun (WGS) entry which is preliminary data.</text>
</comment>
<evidence type="ECO:0000313" key="3">
    <source>
        <dbReference type="Proteomes" id="UP001501470"/>
    </source>
</evidence>
<dbReference type="Proteomes" id="UP001501470">
    <property type="component" value="Unassembled WGS sequence"/>
</dbReference>
<protein>
    <recommendedName>
        <fullName evidence="1">Bacteriophage T5 Orf172 DNA-binding domain-containing protein</fullName>
    </recommendedName>
</protein>
<keyword evidence="3" id="KW-1185">Reference proteome</keyword>
<dbReference type="Pfam" id="PF10544">
    <property type="entry name" value="T5orf172"/>
    <property type="match status" value="1"/>
</dbReference>
<dbReference type="InterPro" id="IPR018306">
    <property type="entry name" value="Phage_T5_Orf172_DNA-bd"/>
</dbReference>
<gene>
    <name evidence="2" type="ORF">GCM10009827_049890</name>
</gene>
<evidence type="ECO:0000259" key="1">
    <source>
        <dbReference type="SMART" id="SM00974"/>
    </source>
</evidence>
<dbReference type="EMBL" id="BAAAQD010000010">
    <property type="protein sequence ID" value="GAA1526987.1"/>
    <property type="molecule type" value="Genomic_DNA"/>
</dbReference>
<feature type="domain" description="Bacteriophage T5 Orf172 DNA-binding" evidence="1">
    <location>
        <begin position="195"/>
        <end position="283"/>
    </location>
</feature>
<organism evidence="2 3">
    <name type="scientific">Dactylosporangium maewongense</name>
    <dbReference type="NCBI Taxonomy" id="634393"/>
    <lineage>
        <taxon>Bacteria</taxon>
        <taxon>Bacillati</taxon>
        <taxon>Actinomycetota</taxon>
        <taxon>Actinomycetes</taxon>
        <taxon>Micromonosporales</taxon>
        <taxon>Micromonosporaceae</taxon>
        <taxon>Dactylosporangium</taxon>
    </lineage>
</organism>
<dbReference type="SMART" id="SM00974">
    <property type="entry name" value="T5orf172"/>
    <property type="match status" value="1"/>
</dbReference>
<reference evidence="3" key="1">
    <citation type="journal article" date="2019" name="Int. J. Syst. Evol. Microbiol.">
        <title>The Global Catalogue of Microorganisms (GCM) 10K type strain sequencing project: providing services to taxonomists for standard genome sequencing and annotation.</title>
        <authorList>
            <consortium name="The Broad Institute Genomics Platform"/>
            <consortium name="The Broad Institute Genome Sequencing Center for Infectious Disease"/>
            <person name="Wu L."/>
            <person name="Ma J."/>
        </authorList>
    </citation>
    <scope>NUCLEOTIDE SEQUENCE [LARGE SCALE GENOMIC DNA]</scope>
    <source>
        <strain evidence="3">JCM 15933</strain>
    </source>
</reference>
<proteinExistence type="predicted"/>
<evidence type="ECO:0000313" key="2">
    <source>
        <dbReference type="EMBL" id="GAA1526987.1"/>
    </source>
</evidence>
<name>A0ABP4LPP6_9ACTN</name>
<accession>A0ABP4LPP6</accession>